<evidence type="ECO:0008006" key="4">
    <source>
        <dbReference type="Google" id="ProtNLM"/>
    </source>
</evidence>
<accession>A0A1M6C346</accession>
<sequence length="279" mass="30871">MKKVSLIIASAMIVFATSCKDNKKESEEEVDTTMTEEASMEEETEMNASESEITLSSLEGSPAYETSTLKLNSPNEDNVASGAPIKFSFEVNDYELGVPTEGSENMELANSAKGQHIHFIVDNDPYSAHYEPTFEKELEDGNHVLVAFLSRSYHESVKNAESFVVKKIAVGETEDDELGNVDLTQPHLIYSRPKGIYSGEGAKTIMLDFFLLNTDLAEDGNKVRATINGKEFMITTWEPKLINGLPMGENTIKLELLDANGELIDSPFNPVERTVTLEE</sequence>
<dbReference type="Proteomes" id="UP000184225">
    <property type="component" value="Unassembled WGS sequence"/>
</dbReference>
<dbReference type="RefSeq" id="WP_073148658.1">
    <property type="nucleotide sequence ID" value="NZ_FQYY01000002.1"/>
</dbReference>
<name>A0A1M6C346_9FLAO</name>
<evidence type="ECO:0000313" key="2">
    <source>
        <dbReference type="EMBL" id="SHI55436.1"/>
    </source>
</evidence>
<protein>
    <recommendedName>
        <fullName evidence="4">Phosphopeptide-binding protein</fullName>
    </recommendedName>
</protein>
<organism evidence="2 3">
    <name type="scientific">Mesonia phycicola</name>
    <dbReference type="NCBI Taxonomy" id="579105"/>
    <lineage>
        <taxon>Bacteria</taxon>
        <taxon>Pseudomonadati</taxon>
        <taxon>Bacteroidota</taxon>
        <taxon>Flavobacteriia</taxon>
        <taxon>Flavobacteriales</taxon>
        <taxon>Flavobacteriaceae</taxon>
        <taxon>Mesonia</taxon>
    </lineage>
</organism>
<dbReference type="PROSITE" id="PS51257">
    <property type="entry name" value="PROKAR_LIPOPROTEIN"/>
    <property type="match status" value="1"/>
</dbReference>
<evidence type="ECO:0000313" key="3">
    <source>
        <dbReference type="Proteomes" id="UP000184225"/>
    </source>
</evidence>
<dbReference type="AlphaFoldDB" id="A0A1M6C346"/>
<dbReference type="OrthoDB" id="647046at2"/>
<proteinExistence type="predicted"/>
<reference evidence="2 3" key="1">
    <citation type="submission" date="2016-11" db="EMBL/GenBank/DDBJ databases">
        <authorList>
            <person name="Jaros S."/>
            <person name="Januszkiewicz K."/>
            <person name="Wedrychowicz H."/>
        </authorList>
    </citation>
    <scope>NUCLEOTIDE SEQUENCE [LARGE SCALE GENOMIC DNA]</scope>
    <source>
        <strain evidence="2 3">DSM 21425</strain>
    </source>
</reference>
<dbReference type="EMBL" id="FQYY01000002">
    <property type="protein sequence ID" value="SHI55436.1"/>
    <property type="molecule type" value="Genomic_DNA"/>
</dbReference>
<gene>
    <name evidence="2" type="ORF">SAMN04488096_102342</name>
</gene>
<evidence type="ECO:0000256" key="1">
    <source>
        <dbReference type="SAM" id="MobiDB-lite"/>
    </source>
</evidence>
<feature type="region of interest" description="Disordered" evidence="1">
    <location>
        <begin position="21"/>
        <end position="56"/>
    </location>
</feature>
<keyword evidence="3" id="KW-1185">Reference proteome</keyword>
<dbReference type="STRING" id="579105.SAMN04488096_102342"/>